<dbReference type="InterPro" id="IPR001570">
    <property type="entry name" value="Peptidase_M4_C_domain"/>
</dbReference>
<dbReference type="Pfam" id="PF02868">
    <property type="entry name" value="Peptidase_M4_C"/>
    <property type="match status" value="1"/>
</dbReference>
<feature type="domain" description="Peptidase M4 C-terminal" evidence="9">
    <location>
        <begin position="330"/>
        <end position="489"/>
    </location>
</feature>
<keyword evidence="2" id="KW-0479">Metal-binding</keyword>
<keyword evidence="12" id="KW-1185">Reference proteome</keyword>
<sequence>MVVAATAATAVSPAAAPAPVTPAAASALAANSAADLVAGKPAYLHAGSEDKFVQRSVVSSAGLQYVPYERTYRDLRVLGGDFVIVTNASGQVTATSVAQEQAINGLSTTPKLSKAQAEKVAKGQLKTVSGVESTELVVYAIDGAPRLAYESTVRGTSAEGVSRLTVDVDALTGAVLKTRERVMSGTGTGWINGSVTINTTLSGSTYSMTHSSVSNMPCQDASTNTTFSGSDDVWGNGTGTNKETGCVDAFYVAQKEAAMLSSWLGRNGMNGSGGAWPIRVGLNDQNAYYDGTQVQIGKNTAGQWIGSADVVGHEMGHGIDDTTPGGISNGNTQEFVADTFGAATEAFANNPNDPADYQVGEEINLVGSGPIRYMYNPSLAGDDNCYSSSIPGEEVHAAAGPGNHWFYLLAEGTNPTNGQPTSTTCNGSTGLTGVGIQTAIKIMYNAMLMKTSSSSYLKYRTWTLTAAKALDATCGLFNKTKAAWDAVSVPAQTADPTCTSGTPSPTPSTTATSSPSPTPSGTCSGQKLLNPGFESGSANWTATSGVIDSSTSQPSHSGTYKAWMDGYGTTHTDTLQQAVAIPAGCKATLTFYLHIDSAETTTSTQYDKLTVTVNGTSVATYSNLNKATGYVLRTVTISAYAGTTATLKFTAAEDSSLQTSFVIDDTAITLS</sequence>
<evidence type="ECO:0000259" key="9">
    <source>
        <dbReference type="Pfam" id="PF02868"/>
    </source>
</evidence>
<reference evidence="12" key="1">
    <citation type="journal article" date="2019" name="Int. J. Syst. Evol. Microbiol.">
        <title>The Global Catalogue of Microorganisms (GCM) 10K type strain sequencing project: providing services to taxonomists for standard genome sequencing and annotation.</title>
        <authorList>
            <consortium name="The Broad Institute Genomics Platform"/>
            <consortium name="The Broad Institute Genome Sequencing Center for Infectious Disease"/>
            <person name="Wu L."/>
            <person name="Ma J."/>
        </authorList>
    </citation>
    <scope>NUCLEOTIDE SEQUENCE [LARGE SCALE GENOMIC DNA]</scope>
    <source>
        <strain evidence="12">CGMCC 4.7289</strain>
    </source>
</reference>
<evidence type="ECO:0000256" key="1">
    <source>
        <dbReference type="ARBA" id="ARBA00022670"/>
    </source>
</evidence>
<evidence type="ECO:0000256" key="6">
    <source>
        <dbReference type="ARBA" id="ARBA00023049"/>
    </source>
</evidence>
<evidence type="ECO:0000256" key="4">
    <source>
        <dbReference type="ARBA" id="ARBA00022801"/>
    </source>
</evidence>
<evidence type="ECO:0000256" key="7">
    <source>
        <dbReference type="SAM" id="MobiDB-lite"/>
    </source>
</evidence>
<dbReference type="PANTHER" id="PTHR33794:SF1">
    <property type="entry name" value="BACILLOLYSIN"/>
    <property type="match status" value="1"/>
</dbReference>
<proteinExistence type="predicted"/>
<evidence type="ECO:0000256" key="5">
    <source>
        <dbReference type="ARBA" id="ARBA00022833"/>
    </source>
</evidence>
<feature type="region of interest" description="Disordered" evidence="7">
    <location>
        <begin position="492"/>
        <end position="528"/>
    </location>
</feature>
<keyword evidence="3" id="KW-0732">Signal</keyword>
<feature type="domain" description="Peptidase M4" evidence="8">
    <location>
        <begin position="185"/>
        <end position="319"/>
    </location>
</feature>
<dbReference type="Gene3D" id="3.10.170.10">
    <property type="match status" value="1"/>
</dbReference>
<dbReference type="InterPro" id="IPR027268">
    <property type="entry name" value="Peptidase_M4/M1_CTD_sf"/>
</dbReference>
<evidence type="ECO:0000313" key="12">
    <source>
        <dbReference type="Proteomes" id="UP001595816"/>
    </source>
</evidence>
<dbReference type="PANTHER" id="PTHR33794">
    <property type="entry name" value="BACILLOLYSIN"/>
    <property type="match status" value="1"/>
</dbReference>
<evidence type="ECO:0000313" key="11">
    <source>
        <dbReference type="EMBL" id="MFC4136814.1"/>
    </source>
</evidence>
<dbReference type="Pfam" id="PF01447">
    <property type="entry name" value="Peptidase_M4"/>
    <property type="match status" value="1"/>
</dbReference>
<dbReference type="SUPFAM" id="SSF55486">
    <property type="entry name" value="Metalloproteases ('zincins'), catalytic domain"/>
    <property type="match status" value="1"/>
</dbReference>
<feature type="compositionally biased region" description="Low complexity" evidence="7">
    <location>
        <begin position="496"/>
        <end position="525"/>
    </location>
</feature>
<comment type="caution">
    <text evidence="11">The sequence shown here is derived from an EMBL/GenBank/DDBJ whole genome shotgun (WGS) entry which is preliminary data.</text>
</comment>
<keyword evidence="6" id="KW-0482">Metalloprotease</keyword>
<evidence type="ECO:0000259" key="8">
    <source>
        <dbReference type="Pfam" id="PF01447"/>
    </source>
</evidence>
<evidence type="ECO:0000256" key="3">
    <source>
        <dbReference type="ARBA" id="ARBA00022729"/>
    </source>
</evidence>
<keyword evidence="5" id="KW-0862">Zinc</keyword>
<name>A0ABV8M3X9_9ACTN</name>
<dbReference type="EMBL" id="JBHSAY010000034">
    <property type="protein sequence ID" value="MFC4136814.1"/>
    <property type="molecule type" value="Genomic_DNA"/>
</dbReference>
<dbReference type="Pfam" id="PF07504">
    <property type="entry name" value="FTP"/>
    <property type="match status" value="1"/>
</dbReference>
<gene>
    <name evidence="11" type="ORF">ACFOZ4_39940</name>
</gene>
<feature type="domain" description="FTP" evidence="10">
    <location>
        <begin position="53"/>
        <end position="94"/>
    </location>
</feature>
<dbReference type="CDD" id="cd09597">
    <property type="entry name" value="M4_TLP"/>
    <property type="match status" value="1"/>
</dbReference>
<organism evidence="11 12">
    <name type="scientific">Hamadaea flava</name>
    <dbReference type="NCBI Taxonomy" id="1742688"/>
    <lineage>
        <taxon>Bacteria</taxon>
        <taxon>Bacillati</taxon>
        <taxon>Actinomycetota</taxon>
        <taxon>Actinomycetes</taxon>
        <taxon>Micromonosporales</taxon>
        <taxon>Micromonosporaceae</taxon>
        <taxon>Hamadaea</taxon>
    </lineage>
</organism>
<protein>
    <submittedName>
        <fullName evidence="11">M4 family metallopeptidase</fullName>
    </submittedName>
</protein>
<dbReference type="InterPro" id="IPR050728">
    <property type="entry name" value="Zinc_Metalloprotease_M4"/>
</dbReference>
<dbReference type="InterPro" id="IPR013856">
    <property type="entry name" value="Peptidase_M4_domain"/>
</dbReference>
<dbReference type="Gene3D" id="3.10.450.490">
    <property type="match status" value="1"/>
</dbReference>
<evidence type="ECO:0000259" key="10">
    <source>
        <dbReference type="Pfam" id="PF07504"/>
    </source>
</evidence>
<dbReference type="Gene3D" id="2.60.120.260">
    <property type="entry name" value="Galactose-binding domain-like"/>
    <property type="match status" value="1"/>
</dbReference>
<evidence type="ECO:0000256" key="2">
    <source>
        <dbReference type="ARBA" id="ARBA00022723"/>
    </source>
</evidence>
<keyword evidence="4" id="KW-0378">Hydrolase</keyword>
<dbReference type="RefSeq" id="WP_253763626.1">
    <property type="nucleotide sequence ID" value="NZ_JAMZDZ010000001.1"/>
</dbReference>
<dbReference type="Gene3D" id="1.10.390.10">
    <property type="entry name" value="Neutral Protease Domain 2"/>
    <property type="match status" value="1"/>
</dbReference>
<dbReference type="InterPro" id="IPR011096">
    <property type="entry name" value="FTP_domain"/>
</dbReference>
<accession>A0ABV8M3X9</accession>
<keyword evidence="1" id="KW-0645">Protease</keyword>
<dbReference type="Proteomes" id="UP001595816">
    <property type="component" value="Unassembled WGS sequence"/>
</dbReference>